<evidence type="ECO:0000259" key="1">
    <source>
        <dbReference type="PROSITE" id="PS51094"/>
    </source>
</evidence>
<dbReference type="GeneID" id="98644526"/>
<dbReference type="InterPro" id="IPR051541">
    <property type="entry name" value="PTS_SugarTrans_NitroReg"/>
</dbReference>
<name>A0ABV1IGT9_9ACTN</name>
<dbReference type="Gene3D" id="3.40.930.10">
    <property type="entry name" value="Mannitol-specific EII, Chain A"/>
    <property type="match status" value="1"/>
</dbReference>
<dbReference type="Pfam" id="PF00359">
    <property type="entry name" value="PTS_EIIA_2"/>
    <property type="match status" value="1"/>
</dbReference>
<dbReference type="EMBL" id="JBBNGS010000012">
    <property type="protein sequence ID" value="MEQ2638114.1"/>
    <property type="molecule type" value="Genomic_DNA"/>
</dbReference>
<keyword evidence="2" id="KW-0762">Sugar transport</keyword>
<evidence type="ECO:0000313" key="2">
    <source>
        <dbReference type="EMBL" id="MEQ2638114.1"/>
    </source>
</evidence>
<dbReference type="RefSeq" id="WP_117205849.1">
    <property type="nucleotide sequence ID" value="NZ_JAQYAL010000001.1"/>
</dbReference>
<dbReference type="PROSITE" id="PS51094">
    <property type="entry name" value="PTS_EIIA_TYPE_2"/>
    <property type="match status" value="1"/>
</dbReference>
<sequence>MSAIETDLLKPELVFFDFEATDRIDFFTKLGEKLKEGGYVKDSWLDAILEREKNYPTGLECTSISVALPHVDPQHLNKPYIAIIKPKNPIEFDGMADTGLVNAQLIVNLGLLAHEEGQVAVLQAFLGIFIDDAASADIMAQTTPQGMVDTVIKYCAE</sequence>
<dbReference type="PANTHER" id="PTHR47738">
    <property type="entry name" value="PTS SYSTEM FRUCTOSE-LIKE EIIA COMPONENT-RELATED"/>
    <property type="match status" value="1"/>
</dbReference>
<dbReference type="InterPro" id="IPR016152">
    <property type="entry name" value="PTrfase/Anion_transptr"/>
</dbReference>
<evidence type="ECO:0000313" key="3">
    <source>
        <dbReference type="Proteomes" id="UP001478817"/>
    </source>
</evidence>
<gene>
    <name evidence="2" type="ORF">AAAT05_07160</name>
</gene>
<organism evidence="2 3">
    <name type="scientific">Paratractidigestivibacter faecalis</name>
    <dbReference type="NCBI Taxonomy" id="2292441"/>
    <lineage>
        <taxon>Bacteria</taxon>
        <taxon>Bacillati</taxon>
        <taxon>Actinomycetota</taxon>
        <taxon>Coriobacteriia</taxon>
        <taxon>Coriobacteriales</taxon>
        <taxon>Atopobiaceae</taxon>
        <taxon>Paratractidigestivibacter</taxon>
    </lineage>
</organism>
<keyword evidence="2" id="KW-0813">Transport</keyword>
<protein>
    <submittedName>
        <fullName evidence="2">PTS sugar transporter subunit IIA</fullName>
    </submittedName>
</protein>
<comment type="caution">
    <text evidence="2">The sequence shown here is derived from an EMBL/GenBank/DDBJ whole genome shotgun (WGS) entry which is preliminary data.</text>
</comment>
<dbReference type="InterPro" id="IPR002178">
    <property type="entry name" value="PTS_EIIA_type-2_dom"/>
</dbReference>
<dbReference type="Proteomes" id="UP001478817">
    <property type="component" value="Unassembled WGS sequence"/>
</dbReference>
<accession>A0ABV1IGT9</accession>
<feature type="domain" description="PTS EIIA type-2" evidence="1">
    <location>
        <begin position="7"/>
        <end position="154"/>
    </location>
</feature>
<dbReference type="PANTHER" id="PTHR47738:SF3">
    <property type="entry name" value="PHOSPHOTRANSFERASE SYSTEM MANNITOL_FRUCTOSE-SPECIFIC IIA DOMAIN CONTAINING PROTEIN"/>
    <property type="match status" value="1"/>
</dbReference>
<dbReference type="SUPFAM" id="SSF55804">
    <property type="entry name" value="Phoshotransferase/anion transport protein"/>
    <property type="match status" value="1"/>
</dbReference>
<reference evidence="2 3" key="1">
    <citation type="submission" date="2024-04" db="EMBL/GenBank/DDBJ databases">
        <title>Human intestinal bacterial collection.</title>
        <authorList>
            <person name="Pauvert C."/>
            <person name="Hitch T.C.A."/>
            <person name="Clavel T."/>
        </authorList>
    </citation>
    <scope>NUCLEOTIDE SEQUENCE [LARGE SCALE GENOMIC DNA]</scope>
    <source>
        <strain evidence="2 3">CLA-AA-H197</strain>
    </source>
</reference>
<keyword evidence="3" id="KW-1185">Reference proteome</keyword>
<proteinExistence type="predicted"/>